<sequence>MMVTKKKGFSLIELMVAVAIVAIVASVAYPSYREFVASSKRSKAKISLLELAQFMERHYTANFSYVGATLPYAEVPTDQSTKYYDVSQSAAATTYSITLTRKGVMAADACGNFSINQAGVTSVSGASRTLDECW</sequence>
<name>A0A420ECM7_9ALTE</name>
<organism evidence="2 3">
    <name type="scientific">Alginatibacterium sediminis</name>
    <dbReference type="NCBI Taxonomy" id="2164068"/>
    <lineage>
        <taxon>Bacteria</taxon>
        <taxon>Pseudomonadati</taxon>
        <taxon>Pseudomonadota</taxon>
        <taxon>Gammaproteobacteria</taxon>
        <taxon>Alteromonadales</taxon>
        <taxon>Alteromonadaceae</taxon>
        <taxon>Alginatibacterium</taxon>
    </lineage>
</organism>
<keyword evidence="1" id="KW-0812">Transmembrane</keyword>
<evidence type="ECO:0000256" key="1">
    <source>
        <dbReference type="SAM" id="Phobius"/>
    </source>
</evidence>
<dbReference type="InterPro" id="IPR045584">
    <property type="entry name" value="Pilin-like"/>
</dbReference>
<dbReference type="Pfam" id="PF16732">
    <property type="entry name" value="ComP_DUS"/>
    <property type="match status" value="1"/>
</dbReference>
<dbReference type="Pfam" id="PF07963">
    <property type="entry name" value="N_methyl"/>
    <property type="match status" value="1"/>
</dbReference>
<reference evidence="2 3" key="1">
    <citation type="submission" date="2018-09" db="EMBL/GenBank/DDBJ databases">
        <authorList>
            <person name="Wang Z."/>
        </authorList>
    </citation>
    <scope>NUCLEOTIDE SEQUENCE [LARGE SCALE GENOMIC DNA]</scope>
    <source>
        <strain evidence="2 3">ALS 81</strain>
    </source>
</reference>
<proteinExistence type="predicted"/>
<dbReference type="EMBL" id="RAQO01000005">
    <property type="protein sequence ID" value="RKF18426.1"/>
    <property type="molecule type" value="Genomic_DNA"/>
</dbReference>
<dbReference type="PROSITE" id="PS00409">
    <property type="entry name" value="PROKAR_NTER_METHYL"/>
    <property type="match status" value="1"/>
</dbReference>
<keyword evidence="1" id="KW-0472">Membrane</keyword>
<evidence type="ECO:0000313" key="3">
    <source>
        <dbReference type="Proteomes" id="UP000286482"/>
    </source>
</evidence>
<dbReference type="InterPro" id="IPR012902">
    <property type="entry name" value="N_methyl_site"/>
</dbReference>
<feature type="transmembrane region" description="Helical" evidence="1">
    <location>
        <begin position="12"/>
        <end position="32"/>
    </location>
</feature>
<dbReference type="NCBIfam" id="TIGR02532">
    <property type="entry name" value="IV_pilin_GFxxxE"/>
    <property type="match status" value="1"/>
</dbReference>
<gene>
    <name evidence="2" type="ORF">DBZ36_08400</name>
</gene>
<keyword evidence="1" id="KW-1133">Transmembrane helix</keyword>
<dbReference type="InterPro" id="IPR031982">
    <property type="entry name" value="PilE-like"/>
</dbReference>
<dbReference type="AlphaFoldDB" id="A0A420ECM7"/>
<protein>
    <submittedName>
        <fullName evidence="2">Prepilin-type N-terminal cleavage/methylation domain-containing protein</fullName>
    </submittedName>
</protein>
<keyword evidence="3" id="KW-1185">Reference proteome</keyword>
<dbReference type="OrthoDB" id="5296638at2"/>
<dbReference type="SUPFAM" id="SSF54523">
    <property type="entry name" value="Pili subunits"/>
    <property type="match status" value="1"/>
</dbReference>
<evidence type="ECO:0000313" key="2">
    <source>
        <dbReference type="EMBL" id="RKF18426.1"/>
    </source>
</evidence>
<accession>A0A420ECM7</accession>
<dbReference type="Proteomes" id="UP000286482">
    <property type="component" value="Unassembled WGS sequence"/>
</dbReference>
<comment type="caution">
    <text evidence="2">The sequence shown here is derived from an EMBL/GenBank/DDBJ whole genome shotgun (WGS) entry which is preliminary data.</text>
</comment>
<dbReference type="Gene3D" id="3.30.700.10">
    <property type="entry name" value="Glycoprotein, Type 4 Pilin"/>
    <property type="match status" value="1"/>
</dbReference>
<dbReference type="GO" id="GO:0043683">
    <property type="term" value="P:type IV pilus assembly"/>
    <property type="evidence" value="ECO:0007669"/>
    <property type="project" value="InterPro"/>
</dbReference>